<dbReference type="GO" id="GO:0008579">
    <property type="term" value="F:JUN kinase phosphatase activity"/>
    <property type="evidence" value="ECO:0007669"/>
    <property type="project" value="TreeGrafter"/>
</dbReference>
<dbReference type="AlphaFoldDB" id="A0A443SMC3"/>
<evidence type="ECO:0000313" key="5">
    <source>
        <dbReference type="EMBL" id="RWS28659.1"/>
    </source>
</evidence>
<dbReference type="PANTHER" id="PTHR46377">
    <property type="entry name" value="DUAL SPECIFICITY PROTEIN PHOSPHATASE 19"/>
    <property type="match status" value="1"/>
</dbReference>
<dbReference type="InterPro" id="IPR000387">
    <property type="entry name" value="Tyr_Pase_dom"/>
</dbReference>
<evidence type="ECO:0000259" key="4">
    <source>
        <dbReference type="PROSITE" id="PS50056"/>
    </source>
</evidence>
<evidence type="ECO:0000256" key="2">
    <source>
        <dbReference type="ARBA" id="ARBA00022912"/>
    </source>
</evidence>
<gene>
    <name evidence="5" type="ORF">B4U80_08008</name>
</gene>
<dbReference type="InterPro" id="IPR020422">
    <property type="entry name" value="TYR_PHOSPHATASE_DUAL_dom"/>
</dbReference>
<proteinExistence type="predicted"/>
<dbReference type="SUPFAM" id="SSF52799">
    <property type="entry name" value="(Phosphotyrosine protein) phosphatases II"/>
    <property type="match status" value="1"/>
</dbReference>
<accession>A0A443SMC3</accession>
<dbReference type="InterPro" id="IPR029021">
    <property type="entry name" value="Prot-tyrosine_phosphatase-like"/>
</dbReference>
<organism evidence="5 6">
    <name type="scientific">Leptotrombidium deliense</name>
    <dbReference type="NCBI Taxonomy" id="299467"/>
    <lineage>
        <taxon>Eukaryota</taxon>
        <taxon>Metazoa</taxon>
        <taxon>Ecdysozoa</taxon>
        <taxon>Arthropoda</taxon>
        <taxon>Chelicerata</taxon>
        <taxon>Arachnida</taxon>
        <taxon>Acari</taxon>
        <taxon>Acariformes</taxon>
        <taxon>Trombidiformes</taxon>
        <taxon>Prostigmata</taxon>
        <taxon>Anystina</taxon>
        <taxon>Parasitengona</taxon>
        <taxon>Trombiculoidea</taxon>
        <taxon>Trombiculidae</taxon>
        <taxon>Leptotrombidium</taxon>
    </lineage>
</organism>
<dbReference type="PROSITE" id="PS50056">
    <property type="entry name" value="TYR_PHOSPHATASE_2"/>
    <property type="match status" value="1"/>
</dbReference>
<evidence type="ECO:0000259" key="3">
    <source>
        <dbReference type="PROSITE" id="PS50054"/>
    </source>
</evidence>
<keyword evidence="1" id="KW-0378">Hydrolase</keyword>
<dbReference type="EMBL" id="NCKV01001274">
    <property type="protein sequence ID" value="RWS28659.1"/>
    <property type="molecule type" value="Genomic_DNA"/>
</dbReference>
<name>A0A443SMC3_9ACAR</name>
<dbReference type="OrthoDB" id="10252009at2759"/>
<evidence type="ECO:0000256" key="1">
    <source>
        <dbReference type="ARBA" id="ARBA00022801"/>
    </source>
</evidence>
<dbReference type="SMART" id="SM00195">
    <property type="entry name" value="DSPc"/>
    <property type="match status" value="1"/>
</dbReference>
<dbReference type="Gene3D" id="3.90.190.10">
    <property type="entry name" value="Protein tyrosine phosphatase superfamily"/>
    <property type="match status" value="1"/>
</dbReference>
<keyword evidence="6" id="KW-1185">Reference proteome</keyword>
<sequence>MDLFAQLKNADKIKLKKVKTVVKTESGKKLIEQRGEEGTTVTECDDKCEGFVVDLKPDLCVGRVTNDVLIGNLFYHSIFEQTTLHLGSQDVAHNFDMLKRCGVSHILNVASGVQNAFQDSFVYKNVEMLDTPDFDLQSCLSACIEFIDDCRKASGVCLVHCNAGVSRSASVVIAYLIHTRSITYEEAFDIVKRARPCINPNSGFVNQLKLWHSSRC</sequence>
<dbReference type="PROSITE" id="PS00383">
    <property type="entry name" value="TYR_PHOSPHATASE_1"/>
    <property type="match status" value="1"/>
</dbReference>
<dbReference type="PANTHER" id="PTHR46377:SF1">
    <property type="entry name" value="DUAL SPECIFICITY PROTEIN PHOSPHATASE 19"/>
    <property type="match status" value="1"/>
</dbReference>
<keyword evidence="2" id="KW-0904">Protein phosphatase</keyword>
<feature type="domain" description="Tyrosine specific protein phosphatases" evidence="4">
    <location>
        <begin position="144"/>
        <end position="196"/>
    </location>
</feature>
<dbReference type="VEuPathDB" id="VectorBase:LDEU003380"/>
<comment type="caution">
    <text evidence="5">The sequence shown here is derived from an EMBL/GenBank/DDBJ whole genome shotgun (WGS) entry which is preliminary data.</text>
</comment>
<dbReference type="Pfam" id="PF00782">
    <property type="entry name" value="DSPc"/>
    <property type="match status" value="1"/>
</dbReference>
<evidence type="ECO:0000313" key="6">
    <source>
        <dbReference type="Proteomes" id="UP000288716"/>
    </source>
</evidence>
<dbReference type="Proteomes" id="UP000288716">
    <property type="component" value="Unassembled WGS sequence"/>
</dbReference>
<dbReference type="STRING" id="299467.A0A443SMC3"/>
<dbReference type="InterPro" id="IPR016130">
    <property type="entry name" value="Tyr_Pase_AS"/>
</dbReference>
<dbReference type="GO" id="GO:0005737">
    <property type="term" value="C:cytoplasm"/>
    <property type="evidence" value="ECO:0007669"/>
    <property type="project" value="TreeGrafter"/>
</dbReference>
<protein>
    <submittedName>
        <fullName evidence="5">Dual specificity protein phosphatase 19-like protein</fullName>
    </submittedName>
</protein>
<reference evidence="5 6" key="1">
    <citation type="journal article" date="2018" name="Gigascience">
        <title>Genomes of trombidid mites reveal novel predicted allergens and laterally-transferred genes associated with secondary metabolism.</title>
        <authorList>
            <person name="Dong X."/>
            <person name="Chaisiri K."/>
            <person name="Xia D."/>
            <person name="Armstrong S.D."/>
            <person name="Fang Y."/>
            <person name="Donnelly M.J."/>
            <person name="Kadowaki T."/>
            <person name="McGarry J.W."/>
            <person name="Darby A.C."/>
            <person name="Makepeace B.L."/>
        </authorList>
    </citation>
    <scope>NUCLEOTIDE SEQUENCE [LARGE SCALE GENOMIC DNA]</scope>
    <source>
        <strain evidence="5">UoL-UT</strain>
    </source>
</reference>
<feature type="domain" description="Tyrosine-protein phosphatase" evidence="3">
    <location>
        <begin position="75"/>
        <end position="216"/>
    </location>
</feature>
<dbReference type="PROSITE" id="PS50054">
    <property type="entry name" value="TYR_PHOSPHATASE_DUAL"/>
    <property type="match status" value="1"/>
</dbReference>
<dbReference type="InterPro" id="IPR000340">
    <property type="entry name" value="Dual-sp_phosphatase_cat-dom"/>
</dbReference>